<reference evidence="2" key="3">
    <citation type="submission" date="2022-06" db="UniProtKB">
        <authorList>
            <consortium name="EnsemblPlants"/>
        </authorList>
    </citation>
    <scope>IDENTIFICATION</scope>
</reference>
<feature type="region of interest" description="Disordered" evidence="1">
    <location>
        <begin position="29"/>
        <end position="53"/>
    </location>
</feature>
<evidence type="ECO:0000256" key="1">
    <source>
        <dbReference type="SAM" id="MobiDB-lite"/>
    </source>
</evidence>
<sequence>MEELPGTCNCQFKSMGGVVLLWVLRSGEGEEDEGGGRSSDSGDGLGPSVEGEGRTATARHLPASFAASSPSYPLLFVLRDTAPATVACCLPLPSLHANHCLTRLVLNIISGDPCFQIAGIEGQKRYICRGAASVAPLLPKGKVKKGAYVVFLQLAARIAVFNLHKNAKKSFSETIKDMYLHYNERSGLLLCGFQT</sequence>
<proteinExistence type="predicted"/>
<accession>A0A8R7R174</accession>
<protein>
    <submittedName>
        <fullName evidence="2">Uncharacterized protein</fullName>
    </submittedName>
</protein>
<dbReference type="EnsemblPlants" id="TuG1812G0700002290.01.T03">
    <property type="protein sequence ID" value="TuG1812G0700002290.01.T03"/>
    <property type="gene ID" value="TuG1812G0700002290.01"/>
</dbReference>
<dbReference type="Gramene" id="TuG1812G0700002290.01.T03">
    <property type="protein sequence ID" value="TuG1812G0700002290.01.T03"/>
    <property type="gene ID" value="TuG1812G0700002290.01"/>
</dbReference>
<evidence type="ECO:0000313" key="2">
    <source>
        <dbReference type="EnsemblPlants" id="TuG1812G0700002290.01.T03"/>
    </source>
</evidence>
<reference evidence="2" key="2">
    <citation type="submission" date="2018-03" db="EMBL/GenBank/DDBJ databases">
        <title>The Triticum urartu genome reveals the dynamic nature of wheat genome evolution.</title>
        <authorList>
            <person name="Ling H."/>
            <person name="Ma B."/>
            <person name="Shi X."/>
            <person name="Liu H."/>
            <person name="Dong L."/>
            <person name="Sun H."/>
            <person name="Cao Y."/>
            <person name="Gao Q."/>
            <person name="Zheng S."/>
            <person name="Li Y."/>
            <person name="Yu Y."/>
            <person name="Du H."/>
            <person name="Qi M."/>
            <person name="Li Y."/>
            <person name="Yu H."/>
            <person name="Cui Y."/>
            <person name="Wang N."/>
            <person name="Chen C."/>
            <person name="Wu H."/>
            <person name="Zhao Y."/>
            <person name="Zhang J."/>
            <person name="Li Y."/>
            <person name="Zhou W."/>
            <person name="Zhang B."/>
            <person name="Hu W."/>
            <person name="Eijk M."/>
            <person name="Tang J."/>
            <person name="Witsenboer H."/>
            <person name="Zhao S."/>
            <person name="Li Z."/>
            <person name="Zhang A."/>
            <person name="Wang D."/>
            <person name="Liang C."/>
        </authorList>
    </citation>
    <scope>NUCLEOTIDE SEQUENCE [LARGE SCALE GENOMIC DNA]</scope>
    <source>
        <strain evidence="2">cv. G1812</strain>
    </source>
</reference>
<organism evidence="2 3">
    <name type="scientific">Triticum urartu</name>
    <name type="common">Red wild einkorn</name>
    <name type="synonym">Crithodium urartu</name>
    <dbReference type="NCBI Taxonomy" id="4572"/>
    <lineage>
        <taxon>Eukaryota</taxon>
        <taxon>Viridiplantae</taxon>
        <taxon>Streptophyta</taxon>
        <taxon>Embryophyta</taxon>
        <taxon>Tracheophyta</taxon>
        <taxon>Spermatophyta</taxon>
        <taxon>Magnoliopsida</taxon>
        <taxon>Liliopsida</taxon>
        <taxon>Poales</taxon>
        <taxon>Poaceae</taxon>
        <taxon>BOP clade</taxon>
        <taxon>Pooideae</taxon>
        <taxon>Triticodae</taxon>
        <taxon>Triticeae</taxon>
        <taxon>Triticinae</taxon>
        <taxon>Triticum</taxon>
    </lineage>
</organism>
<evidence type="ECO:0000313" key="3">
    <source>
        <dbReference type="Proteomes" id="UP000015106"/>
    </source>
</evidence>
<dbReference type="Proteomes" id="UP000015106">
    <property type="component" value="Chromosome 7"/>
</dbReference>
<reference evidence="3" key="1">
    <citation type="journal article" date="2013" name="Nature">
        <title>Draft genome of the wheat A-genome progenitor Triticum urartu.</title>
        <authorList>
            <person name="Ling H.Q."/>
            <person name="Zhao S."/>
            <person name="Liu D."/>
            <person name="Wang J."/>
            <person name="Sun H."/>
            <person name="Zhang C."/>
            <person name="Fan H."/>
            <person name="Li D."/>
            <person name="Dong L."/>
            <person name="Tao Y."/>
            <person name="Gao C."/>
            <person name="Wu H."/>
            <person name="Li Y."/>
            <person name="Cui Y."/>
            <person name="Guo X."/>
            <person name="Zheng S."/>
            <person name="Wang B."/>
            <person name="Yu K."/>
            <person name="Liang Q."/>
            <person name="Yang W."/>
            <person name="Lou X."/>
            <person name="Chen J."/>
            <person name="Feng M."/>
            <person name="Jian J."/>
            <person name="Zhang X."/>
            <person name="Luo G."/>
            <person name="Jiang Y."/>
            <person name="Liu J."/>
            <person name="Wang Z."/>
            <person name="Sha Y."/>
            <person name="Zhang B."/>
            <person name="Wu H."/>
            <person name="Tang D."/>
            <person name="Shen Q."/>
            <person name="Xue P."/>
            <person name="Zou S."/>
            <person name="Wang X."/>
            <person name="Liu X."/>
            <person name="Wang F."/>
            <person name="Yang Y."/>
            <person name="An X."/>
            <person name="Dong Z."/>
            <person name="Zhang K."/>
            <person name="Zhang X."/>
            <person name="Luo M.C."/>
            <person name="Dvorak J."/>
            <person name="Tong Y."/>
            <person name="Wang J."/>
            <person name="Yang H."/>
            <person name="Li Z."/>
            <person name="Wang D."/>
            <person name="Zhang A."/>
            <person name="Wang J."/>
        </authorList>
    </citation>
    <scope>NUCLEOTIDE SEQUENCE</scope>
    <source>
        <strain evidence="3">cv. G1812</strain>
    </source>
</reference>
<dbReference type="AlphaFoldDB" id="A0A8R7R174"/>
<name>A0A8R7R174_TRIUA</name>
<keyword evidence="3" id="KW-1185">Reference proteome</keyword>